<reference evidence="5" key="1">
    <citation type="submission" date="2025-08" db="UniProtKB">
        <authorList>
            <consortium name="RefSeq"/>
        </authorList>
    </citation>
    <scope>IDENTIFICATION</scope>
</reference>
<dbReference type="Proteomes" id="UP000835206">
    <property type="component" value="Chromosome 15"/>
</dbReference>
<dbReference type="InterPro" id="IPR025875">
    <property type="entry name" value="Leu-rich_rpt_4"/>
</dbReference>
<dbReference type="PROSITE" id="PS51450">
    <property type="entry name" value="LRR"/>
    <property type="match status" value="4"/>
</dbReference>
<organism evidence="4 5">
    <name type="scientific">Bombus terrestris</name>
    <name type="common">Buff-tailed bumblebee</name>
    <name type="synonym">Apis terrestris</name>
    <dbReference type="NCBI Taxonomy" id="30195"/>
    <lineage>
        <taxon>Eukaryota</taxon>
        <taxon>Metazoa</taxon>
        <taxon>Ecdysozoa</taxon>
        <taxon>Arthropoda</taxon>
        <taxon>Hexapoda</taxon>
        <taxon>Insecta</taxon>
        <taxon>Pterygota</taxon>
        <taxon>Neoptera</taxon>
        <taxon>Endopterygota</taxon>
        <taxon>Hymenoptera</taxon>
        <taxon>Apocrita</taxon>
        <taxon>Aculeata</taxon>
        <taxon>Apoidea</taxon>
        <taxon>Anthophila</taxon>
        <taxon>Apidae</taxon>
        <taxon>Bombus</taxon>
        <taxon>Bombus</taxon>
    </lineage>
</organism>
<evidence type="ECO:0000313" key="4">
    <source>
        <dbReference type="Proteomes" id="UP000835206"/>
    </source>
</evidence>
<dbReference type="RefSeq" id="XP_048268715.1">
    <property type="nucleotide sequence ID" value="XM_048412758.1"/>
</dbReference>
<evidence type="ECO:0000256" key="1">
    <source>
        <dbReference type="ARBA" id="ARBA00022614"/>
    </source>
</evidence>
<proteinExistence type="predicted"/>
<dbReference type="AlphaFoldDB" id="A0A9C6SKS0"/>
<feature type="domain" description="Guanylate kinase-like" evidence="3">
    <location>
        <begin position="458"/>
        <end position="630"/>
    </location>
</feature>
<sequence length="1024" mass="118558">MDEKRFSYLFSTSEPLLSQDAIGRISVPKVPLQKDDTVIENDDTDLLSHSDMSWETMEDRYMLFEIASNDSISTTSKSSSNSNLSFSLLDQISLSVDQKIIQCATENNWSSYALDISLWDDGRAPVMKLRNLKEISFDNIEFCGYLTDRLIGVGKSFLTKSPENSLYILSKCIMRNMSLSNITMLSYHRYLQYIDLAYNYITNLSPLGGVPYLMYLNVAHNRMNSILNFSPPWYLTYVNLSYNYISKMHDISDFWSIVHLDLSHNAIETITGLQNLKYLKYLNLSYNLIEYIENLDRLNIQELNLEGNCILSYKSAIPGYGISTLSDLRKLYLGYNKLSTLEFFKDAYSLRVIDLKFNRINDLLELLNLTGLIQEVDFRGNSCTKWPNYKAVLLFSIPSIQIIDGVNVSTSEKIAAVALFAPPVNLTAARTITKLTLLEQLNIPKIDLHVTPYDEVSPPIIILTGPSAVRKLSLALHVTQTLSKKVQYCQWYTTKSSEDESENQFYIFVDREEFNDMSRHGEFLAIQERLGYSYGFHHNQITSLKLRNKIGITQTDLHATIQMLNRYSNSRAVLVLPKNEEIHREWIQERFYVYTCTKDSKENLLSEDSSAILIGSDINFIKEILNDIIRDLKLLPKIPLATETDDKTIYNALGNVTIFDDEAVQGPTEIKDKTSNYIKFQEQDINSHFDDKGLRVLSLPSTRGMQDLDGHFFRYRDRLLKFSEFSKLTSFSRTSGFPESVGISENIWNSRKIRGPVSRFALMNTIVVSNFLFFRCFRKSHYEIYLFKIENWNTVLFIKAALDTGDFLRIPDILRKPDTFMNSTQSDVFLFHSNYRVILDEHSNVIVEDEQLRRKRHQAKLLHRRNTLIRGTVPSFTDELSESSEELLTRRSPEMEKPEDMKDFYTDLILKSRKMYLDQHVNKPGFFSLVLLSDDYFKAFNKLINFIYELYTNYSFQEPKFLAELNHFSKIAIPAMIDPIIDEIKQSLSTPILQRRTLLRMYGVTSWKDLMPSQIIEDSTDVVD</sequence>
<keyword evidence="2" id="KW-0677">Repeat</keyword>
<dbReference type="InterPro" id="IPR027417">
    <property type="entry name" value="P-loop_NTPase"/>
</dbReference>
<dbReference type="OrthoDB" id="6334211at2759"/>
<dbReference type="KEGG" id="bter:100649517"/>
<keyword evidence="4" id="KW-1185">Reference proteome</keyword>
<dbReference type="PANTHER" id="PTHR15454">
    <property type="entry name" value="NISCHARIN RELATED"/>
    <property type="match status" value="1"/>
</dbReference>
<evidence type="ECO:0000313" key="5">
    <source>
        <dbReference type="RefSeq" id="XP_048268715.1"/>
    </source>
</evidence>
<dbReference type="SUPFAM" id="SSF52058">
    <property type="entry name" value="L domain-like"/>
    <property type="match status" value="1"/>
</dbReference>
<dbReference type="SMART" id="SM00365">
    <property type="entry name" value="LRR_SD22"/>
    <property type="match status" value="4"/>
</dbReference>
<evidence type="ECO:0000259" key="3">
    <source>
        <dbReference type="PROSITE" id="PS50052"/>
    </source>
</evidence>
<dbReference type="Gene3D" id="3.40.50.300">
    <property type="entry name" value="P-loop containing nucleotide triphosphate hydrolases"/>
    <property type="match status" value="1"/>
</dbReference>
<name>A0A9C6SKS0_BOMTE</name>
<accession>A0A9C6SKS0</accession>
<keyword evidence="1" id="KW-0433">Leucine-rich repeat</keyword>
<dbReference type="InterPro" id="IPR008144">
    <property type="entry name" value="Guanylate_kin-like_dom"/>
</dbReference>
<dbReference type="GO" id="GO:0005737">
    <property type="term" value="C:cytoplasm"/>
    <property type="evidence" value="ECO:0007669"/>
    <property type="project" value="TreeGrafter"/>
</dbReference>
<dbReference type="PROSITE" id="PS50052">
    <property type="entry name" value="GUANYLATE_KINASE_2"/>
    <property type="match status" value="1"/>
</dbReference>
<protein>
    <submittedName>
        <fullName evidence="5">Uncharacterized protein LOC100649517</fullName>
    </submittedName>
</protein>
<gene>
    <name evidence="5" type="primary">LOC100649517</name>
</gene>
<dbReference type="InterPro" id="IPR001611">
    <property type="entry name" value="Leu-rich_rpt"/>
</dbReference>
<dbReference type="Pfam" id="PF00625">
    <property type="entry name" value="Guanylate_kin"/>
    <property type="match status" value="1"/>
</dbReference>
<evidence type="ECO:0000256" key="2">
    <source>
        <dbReference type="ARBA" id="ARBA00022737"/>
    </source>
</evidence>
<dbReference type="SUPFAM" id="SSF52540">
    <property type="entry name" value="P-loop containing nucleoside triphosphate hydrolases"/>
    <property type="match status" value="1"/>
</dbReference>
<dbReference type="InterPro" id="IPR032675">
    <property type="entry name" value="LRR_dom_sf"/>
</dbReference>
<dbReference type="Gene3D" id="3.80.10.10">
    <property type="entry name" value="Ribonuclease Inhibitor"/>
    <property type="match status" value="2"/>
</dbReference>
<dbReference type="Pfam" id="PF12799">
    <property type="entry name" value="LRR_4"/>
    <property type="match status" value="1"/>
</dbReference>
<dbReference type="GeneID" id="100649517"/>
<dbReference type="InterPro" id="IPR008145">
    <property type="entry name" value="GK/Ca_channel_bsu"/>
</dbReference>